<evidence type="ECO:0000256" key="4">
    <source>
        <dbReference type="ARBA" id="ARBA00023239"/>
    </source>
</evidence>
<feature type="binding site" evidence="6">
    <location>
        <position position="88"/>
    </location>
    <ligand>
        <name>Zn(2+)</name>
        <dbReference type="ChEBI" id="CHEBI:29105"/>
    </ligand>
</feature>
<dbReference type="GO" id="GO:0004089">
    <property type="term" value="F:carbonate dehydratase activity"/>
    <property type="evidence" value="ECO:0007669"/>
    <property type="project" value="UniProtKB-UniRule"/>
</dbReference>
<comment type="function">
    <text evidence="7">Reversible hydration of carbon dioxide.</text>
</comment>
<dbReference type="PROSITE" id="PS00705">
    <property type="entry name" value="PROK_CO2_ANHYDRASE_2"/>
    <property type="match status" value="1"/>
</dbReference>
<keyword evidence="3 6" id="KW-0862">Zinc</keyword>
<name>A0A2Z6NC99_TRISU</name>
<organism evidence="9 10">
    <name type="scientific">Trifolium subterraneum</name>
    <name type="common">Subterranean clover</name>
    <dbReference type="NCBI Taxonomy" id="3900"/>
    <lineage>
        <taxon>Eukaryota</taxon>
        <taxon>Viridiplantae</taxon>
        <taxon>Streptophyta</taxon>
        <taxon>Embryophyta</taxon>
        <taxon>Tracheophyta</taxon>
        <taxon>Spermatophyta</taxon>
        <taxon>Magnoliopsida</taxon>
        <taxon>eudicotyledons</taxon>
        <taxon>Gunneridae</taxon>
        <taxon>Pentapetalae</taxon>
        <taxon>rosids</taxon>
        <taxon>fabids</taxon>
        <taxon>Fabales</taxon>
        <taxon>Fabaceae</taxon>
        <taxon>Papilionoideae</taxon>
        <taxon>50 kb inversion clade</taxon>
        <taxon>NPAAA clade</taxon>
        <taxon>Hologalegina</taxon>
        <taxon>IRL clade</taxon>
        <taxon>Trifolieae</taxon>
        <taxon>Trifolium</taxon>
    </lineage>
</organism>
<dbReference type="SMART" id="SM00947">
    <property type="entry name" value="Pro_CA"/>
    <property type="match status" value="1"/>
</dbReference>
<proteinExistence type="inferred from homology"/>
<evidence type="ECO:0000313" key="10">
    <source>
        <dbReference type="Proteomes" id="UP000242715"/>
    </source>
</evidence>
<evidence type="ECO:0000256" key="3">
    <source>
        <dbReference type="ARBA" id="ARBA00022833"/>
    </source>
</evidence>
<dbReference type="AlphaFoldDB" id="A0A2Z6NC99"/>
<evidence type="ECO:0000256" key="1">
    <source>
        <dbReference type="ARBA" id="ARBA00006217"/>
    </source>
</evidence>
<feature type="coiled-coil region" evidence="8">
    <location>
        <begin position="3"/>
        <end position="37"/>
    </location>
</feature>
<keyword evidence="10" id="KW-1185">Reference proteome</keyword>
<gene>
    <name evidence="9" type="ORF">TSUD_136950</name>
</gene>
<dbReference type="Gene3D" id="3.40.1050.10">
    <property type="entry name" value="Carbonic anhydrase"/>
    <property type="match status" value="1"/>
</dbReference>
<dbReference type="Proteomes" id="UP000242715">
    <property type="component" value="Unassembled WGS sequence"/>
</dbReference>
<keyword evidence="6" id="KW-0479">Metal-binding</keyword>
<dbReference type="GO" id="GO:0015976">
    <property type="term" value="P:carbon utilization"/>
    <property type="evidence" value="ECO:0007669"/>
    <property type="project" value="InterPro"/>
</dbReference>
<comment type="similarity">
    <text evidence="1 7">Belongs to the beta-class carbonic anhydrase family.</text>
</comment>
<evidence type="ECO:0000256" key="2">
    <source>
        <dbReference type="ARBA" id="ARBA00012925"/>
    </source>
</evidence>
<dbReference type="Pfam" id="PF00484">
    <property type="entry name" value="Pro_CA"/>
    <property type="match status" value="1"/>
</dbReference>
<evidence type="ECO:0000256" key="6">
    <source>
        <dbReference type="PIRSR" id="PIRSR601765-1"/>
    </source>
</evidence>
<evidence type="ECO:0000256" key="8">
    <source>
        <dbReference type="SAM" id="Coils"/>
    </source>
</evidence>
<dbReference type="SUPFAM" id="SSF53056">
    <property type="entry name" value="beta-carbonic anhydrase, cab"/>
    <property type="match status" value="1"/>
</dbReference>
<comment type="cofactor">
    <cofactor evidence="6">
        <name>Zn(2+)</name>
        <dbReference type="ChEBI" id="CHEBI:29105"/>
    </cofactor>
    <text evidence="6">Binds 1 zinc ion per subunit.</text>
</comment>
<keyword evidence="8" id="KW-0175">Coiled coil</keyword>
<dbReference type="InterPro" id="IPR036874">
    <property type="entry name" value="Carbonic_anhydrase_sf"/>
</dbReference>
<dbReference type="InterPro" id="IPR001765">
    <property type="entry name" value="Carbonic_anhydrase"/>
</dbReference>
<dbReference type="PANTHER" id="PTHR11002">
    <property type="entry name" value="CARBONIC ANHYDRASE"/>
    <property type="match status" value="1"/>
</dbReference>
<dbReference type="EC" id="4.2.1.1" evidence="2 7"/>
<dbReference type="OrthoDB" id="10248475at2759"/>
<dbReference type="InterPro" id="IPR015892">
    <property type="entry name" value="Carbonic_anhydrase_CS"/>
</dbReference>
<dbReference type="EMBL" id="DF973909">
    <property type="protein sequence ID" value="GAU42308.1"/>
    <property type="molecule type" value="Genomic_DNA"/>
</dbReference>
<feature type="binding site" evidence="6">
    <location>
        <position position="90"/>
    </location>
    <ligand>
        <name>Zn(2+)</name>
        <dbReference type="ChEBI" id="CHEBI:29105"/>
    </ligand>
</feature>
<sequence>MAIQSSEQAIEQLKNLLREKEELNEVVTTKIEELIVELKGFHPHPNNTAEQRIIDGFTYFKLNNFDKNPELYEQLAKGPSSKLMVFSCSDPRASPDIILNFQLGETFVIRNIANMIPAFNQLRYSGVGATIEFAIEVLKVENILVIGHSGCGGIQRLMTHPEDGSIPL</sequence>
<dbReference type="GO" id="GO:0008270">
    <property type="term" value="F:zinc ion binding"/>
    <property type="evidence" value="ECO:0007669"/>
    <property type="project" value="UniProtKB-UniRule"/>
</dbReference>
<protein>
    <recommendedName>
        <fullName evidence="2 7">Carbonic anhydrase</fullName>
        <ecNumber evidence="2 7">4.2.1.1</ecNumber>
    </recommendedName>
    <alternativeName>
        <fullName evidence="7">Carbonate dehydratase</fullName>
    </alternativeName>
</protein>
<evidence type="ECO:0000256" key="5">
    <source>
        <dbReference type="ARBA" id="ARBA00048348"/>
    </source>
</evidence>
<feature type="binding site" evidence="6">
    <location>
        <position position="151"/>
    </location>
    <ligand>
        <name>Zn(2+)</name>
        <dbReference type="ChEBI" id="CHEBI:29105"/>
    </ligand>
</feature>
<accession>A0A2Z6NC99</accession>
<evidence type="ECO:0000313" key="9">
    <source>
        <dbReference type="EMBL" id="GAU42308.1"/>
    </source>
</evidence>
<feature type="binding site" evidence="6">
    <location>
        <position position="148"/>
    </location>
    <ligand>
        <name>Zn(2+)</name>
        <dbReference type="ChEBI" id="CHEBI:29105"/>
    </ligand>
</feature>
<reference evidence="10" key="1">
    <citation type="journal article" date="2017" name="Front. Plant Sci.">
        <title>Climate Clever Clovers: New Paradigm to Reduce the Environmental Footprint of Ruminants by Breeding Low Methanogenic Forages Utilizing Haplotype Variation.</title>
        <authorList>
            <person name="Kaur P."/>
            <person name="Appels R."/>
            <person name="Bayer P.E."/>
            <person name="Keeble-Gagnere G."/>
            <person name="Wang J."/>
            <person name="Hirakawa H."/>
            <person name="Shirasawa K."/>
            <person name="Vercoe P."/>
            <person name="Stefanova K."/>
            <person name="Durmic Z."/>
            <person name="Nichols P."/>
            <person name="Revell C."/>
            <person name="Isobe S.N."/>
            <person name="Edwards D."/>
            <person name="Erskine W."/>
        </authorList>
    </citation>
    <scope>NUCLEOTIDE SEQUENCE [LARGE SCALE GENOMIC DNA]</scope>
    <source>
        <strain evidence="10">cv. Daliak</strain>
    </source>
</reference>
<keyword evidence="4 7" id="KW-0456">Lyase</keyword>
<comment type="catalytic activity">
    <reaction evidence="5 7">
        <text>hydrogencarbonate + H(+) = CO2 + H2O</text>
        <dbReference type="Rhea" id="RHEA:10748"/>
        <dbReference type="ChEBI" id="CHEBI:15377"/>
        <dbReference type="ChEBI" id="CHEBI:15378"/>
        <dbReference type="ChEBI" id="CHEBI:16526"/>
        <dbReference type="ChEBI" id="CHEBI:17544"/>
        <dbReference type="EC" id="4.2.1.1"/>
    </reaction>
</comment>
<evidence type="ECO:0000256" key="7">
    <source>
        <dbReference type="RuleBase" id="RU003956"/>
    </source>
</evidence>
<dbReference type="PANTHER" id="PTHR11002:SF45">
    <property type="entry name" value="CARBONIC ANHYDRASE"/>
    <property type="match status" value="1"/>
</dbReference>